<accession>A0A1R1PZN0</accession>
<proteinExistence type="predicted"/>
<evidence type="ECO:0000256" key="1">
    <source>
        <dbReference type="SAM" id="SignalP"/>
    </source>
</evidence>
<protein>
    <submittedName>
        <fullName evidence="2">Uncharacterized protein</fullName>
    </submittedName>
</protein>
<keyword evidence="1" id="KW-0732">Signal</keyword>
<dbReference type="AlphaFoldDB" id="A0A1R1PZN0"/>
<feature type="signal peptide" evidence="1">
    <location>
        <begin position="1"/>
        <end position="18"/>
    </location>
</feature>
<feature type="chain" id="PRO_5012006042" evidence="1">
    <location>
        <begin position="19"/>
        <end position="141"/>
    </location>
</feature>
<gene>
    <name evidence="2" type="ORF">AX774_g44</name>
</gene>
<keyword evidence="3" id="KW-1185">Reference proteome</keyword>
<evidence type="ECO:0000313" key="3">
    <source>
        <dbReference type="Proteomes" id="UP000188320"/>
    </source>
</evidence>
<dbReference type="Proteomes" id="UP000188320">
    <property type="component" value="Unassembled WGS sequence"/>
</dbReference>
<comment type="caution">
    <text evidence="2">The sequence shown here is derived from an EMBL/GenBank/DDBJ whole genome shotgun (WGS) entry which is preliminary data.</text>
</comment>
<dbReference type="EMBL" id="LSSK01000004">
    <property type="protein sequence ID" value="OMH86397.1"/>
    <property type="molecule type" value="Genomic_DNA"/>
</dbReference>
<organism evidence="2 3">
    <name type="scientific">Zancudomyces culisetae</name>
    <name type="common">Gut fungus</name>
    <name type="synonym">Smittium culisetae</name>
    <dbReference type="NCBI Taxonomy" id="1213189"/>
    <lineage>
        <taxon>Eukaryota</taxon>
        <taxon>Fungi</taxon>
        <taxon>Fungi incertae sedis</taxon>
        <taxon>Zoopagomycota</taxon>
        <taxon>Kickxellomycotina</taxon>
        <taxon>Harpellomycetes</taxon>
        <taxon>Harpellales</taxon>
        <taxon>Legeriomycetaceae</taxon>
        <taxon>Zancudomyces</taxon>
    </lineage>
</organism>
<sequence>MKLFVFTTILQVLSVAGARSRPYDGKSFKGSVTTSASDPDYMDFYLAIDGRRIYKDSIKLYKSDADCTSEDCVFDSGVTNAHISFDNKQFFLYIAGSTTEIYDFASITDDDCSGKPINECDFTGTFNGTISFDEDSPSSFN</sequence>
<name>A0A1R1PZN0_ZANCU</name>
<evidence type="ECO:0000313" key="2">
    <source>
        <dbReference type="EMBL" id="OMH86397.1"/>
    </source>
</evidence>
<reference evidence="3" key="1">
    <citation type="submission" date="2017-01" db="EMBL/GenBank/DDBJ databases">
        <authorList>
            <person name="Wang Y."/>
            <person name="White M."/>
            <person name="Kvist S."/>
            <person name="Moncalvo J.-M."/>
        </authorList>
    </citation>
    <scope>NUCLEOTIDE SEQUENCE [LARGE SCALE GENOMIC DNA]</scope>
    <source>
        <strain evidence="3">COL-18-3</strain>
    </source>
</reference>